<comment type="caution">
    <text evidence="7">The sequence shown here is derived from an EMBL/GenBank/DDBJ whole genome shotgun (WGS) entry which is preliminary data.</text>
</comment>
<gene>
    <name evidence="7" type="ORF">GAO09_10030</name>
</gene>
<dbReference type="Proteomes" id="UP000435138">
    <property type="component" value="Unassembled WGS sequence"/>
</dbReference>
<evidence type="ECO:0000256" key="3">
    <source>
        <dbReference type="ARBA" id="ARBA00022729"/>
    </source>
</evidence>
<dbReference type="PANTHER" id="PTHR30085:SF6">
    <property type="entry name" value="ABC TRANSPORTER GLUTAMINE-BINDING PROTEIN GLNH"/>
    <property type="match status" value="1"/>
</dbReference>
<evidence type="ECO:0000256" key="2">
    <source>
        <dbReference type="ARBA" id="ARBA00022448"/>
    </source>
</evidence>
<dbReference type="Gene3D" id="3.40.190.10">
    <property type="entry name" value="Periplasmic binding protein-like II"/>
    <property type="match status" value="2"/>
</dbReference>
<keyword evidence="2" id="KW-0813">Transport</keyword>
<sequence>MTRLIALTMGLLTATTSVNAAECSNATLKRITERGEIAVGVKADYKPFGFRDPNGEVVGLEIDLAKEVAATLGVKLRLVPVVASNRMQFVEQGQTDLMIATMTDTKERRNIVGIPGPNYYASGTNILSPKALAFKDWKDLNGKPVCGIQGAFYNQSVSDKYGAKISAFTNAAEAKQALRDRKCVAFLFDDASIASDLASGSWGEFEMPLQSEDQAPWGLAVAKSEEACAFGTLISGLEYNWHRSGKLLELEKKWEIKSTGYLQSMHDKMADPIK</sequence>
<dbReference type="RefSeq" id="WP_153353865.1">
    <property type="nucleotide sequence ID" value="NZ_JAYKOO010000005.1"/>
</dbReference>
<dbReference type="PANTHER" id="PTHR30085">
    <property type="entry name" value="AMINO ACID ABC TRANSPORTER PERMEASE"/>
    <property type="match status" value="1"/>
</dbReference>
<evidence type="ECO:0000259" key="6">
    <source>
        <dbReference type="SMART" id="SM00062"/>
    </source>
</evidence>
<reference evidence="7 8" key="1">
    <citation type="submission" date="2019-11" db="EMBL/GenBank/DDBJ databases">
        <title>Genome analysis of Rhizobacterium cereale a novel genus and species isolated from maize roots in North Spain.</title>
        <authorList>
            <person name="Menendez E."/>
            <person name="Flores-Felix J.D."/>
            <person name="Ramirez-Bahena M.-H."/>
            <person name="Igual J.M."/>
            <person name="Garcia-Fraile P."/>
            <person name="Peix A."/>
            <person name="Velazquez E."/>
        </authorList>
    </citation>
    <scope>NUCLEOTIDE SEQUENCE [LARGE SCALE GENOMIC DNA]</scope>
    <source>
        <strain evidence="7 8">RZME27</strain>
    </source>
</reference>
<comment type="similarity">
    <text evidence="1 4">Belongs to the bacterial solute-binding protein 3 family.</text>
</comment>
<dbReference type="PROSITE" id="PS01039">
    <property type="entry name" value="SBP_BACTERIAL_3"/>
    <property type="match status" value="1"/>
</dbReference>
<evidence type="ECO:0000256" key="5">
    <source>
        <dbReference type="SAM" id="SignalP"/>
    </source>
</evidence>
<dbReference type="InterPro" id="IPR018313">
    <property type="entry name" value="SBP_3_CS"/>
</dbReference>
<dbReference type="InterPro" id="IPR051455">
    <property type="entry name" value="Bact_solute-bind_prot3"/>
</dbReference>
<dbReference type="GO" id="GO:0030288">
    <property type="term" value="C:outer membrane-bounded periplasmic space"/>
    <property type="evidence" value="ECO:0007669"/>
    <property type="project" value="TreeGrafter"/>
</dbReference>
<feature type="domain" description="Solute-binding protein family 3/N-terminal" evidence="6">
    <location>
        <begin position="36"/>
        <end position="257"/>
    </location>
</feature>
<dbReference type="EMBL" id="WIXI01000040">
    <property type="protein sequence ID" value="MQY46384.1"/>
    <property type="molecule type" value="Genomic_DNA"/>
</dbReference>
<evidence type="ECO:0000313" key="7">
    <source>
        <dbReference type="EMBL" id="MQY46384.1"/>
    </source>
</evidence>
<feature type="chain" id="PRO_5025544573" evidence="5">
    <location>
        <begin position="21"/>
        <end position="274"/>
    </location>
</feature>
<dbReference type="SMART" id="SM00062">
    <property type="entry name" value="PBPb"/>
    <property type="match status" value="1"/>
</dbReference>
<dbReference type="GO" id="GO:0006865">
    <property type="term" value="P:amino acid transport"/>
    <property type="evidence" value="ECO:0007669"/>
    <property type="project" value="TreeGrafter"/>
</dbReference>
<accession>A0A6A8A6T2</accession>
<dbReference type="InterPro" id="IPR001638">
    <property type="entry name" value="Solute-binding_3/MltF_N"/>
</dbReference>
<keyword evidence="8" id="KW-1185">Reference proteome</keyword>
<dbReference type="AlphaFoldDB" id="A0A6A8A6T2"/>
<keyword evidence="3 5" id="KW-0732">Signal</keyword>
<evidence type="ECO:0000256" key="4">
    <source>
        <dbReference type="RuleBase" id="RU003744"/>
    </source>
</evidence>
<name>A0A6A8A6T2_9HYPH</name>
<proteinExistence type="inferred from homology"/>
<evidence type="ECO:0000256" key="1">
    <source>
        <dbReference type="ARBA" id="ARBA00010333"/>
    </source>
</evidence>
<organism evidence="7 8">
    <name type="scientific">Endobacterium cereale</name>
    <dbReference type="NCBI Taxonomy" id="2663029"/>
    <lineage>
        <taxon>Bacteria</taxon>
        <taxon>Pseudomonadati</taxon>
        <taxon>Pseudomonadota</taxon>
        <taxon>Alphaproteobacteria</taxon>
        <taxon>Hyphomicrobiales</taxon>
        <taxon>Rhizobiaceae</taxon>
        <taxon>Endobacterium</taxon>
    </lineage>
</organism>
<feature type="signal peptide" evidence="5">
    <location>
        <begin position="1"/>
        <end position="20"/>
    </location>
</feature>
<dbReference type="GO" id="GO:0005576">
    <property type="term" value="C:extracellular region"/>
    <property type="evidence" value="ECO:0007669"/>
    <property type="project" value="TreeGrafter"/>
</dbReference>
<dbReference type="CDD" id="cd13693">
    <property type="entry name" value="PBP2_polar_AA"/>
    <property type="match status" value="1"/>
</dbReference>
<dbReference type="SUPFAM" id="SSF53850">
    <property type="entry name" value="Periplasmic binding protein-like II"/>
    <property type="match status" value="1"/>
</dbReference>
<dbReference type="Pfam" id="PF00497">
    <property type="entry name" value="SBP_bac_3"/>
    <property type="match status" value="1"/>
</dbReference>
<protein>
    <submittedName>
        <fullName evidence="7">Transporter substrate-binding domain-containing protein</fullName>
    </submittedName>
</protein>
<evidence type="ECO:0000313" key="8">
    <source>
        <dbReference type="Proteomes" id="UP000435138"/>
    </source>
</evidence>